<evidence type="ECO:0000256" key="3">
    <source>
        <dbReference type="ARBA" id="ARBA00022723"/>
    </source>
</evidence>
<evidence type="ECO:0000313" key="5">
    <source>
        <dbReference type="EMBL" id="SAL84673.1"/>
    </source>
</evidence>
<keyword evidence="6" id="KW-1185">Reference proteome</keyword>
<dbReference type="Proteomes" id="UP000054770">
    <property type="component" value="Unassembled WGS sequence"/>
</dbReference>
<accession>A0A158KVC4</accession>
<dbReference type="InterPro" id="IPR008567">
    <property type="entry name" value="BKACE"/>
</dbReference>
<sequence length="350" mass="39276">MQFLDDSLLPENQEPLVIQVAPYGPQFLPGDSDDIPVTMEEQVQKAVDCYNAGATLLHVHAREADGKGSKRLSMFNELLARLRDAVPKMILQVGGSISFAPEDSGQAAKWLSDDTRHMLATLDPKPDQVTIVVNSATMNITELHPKEEFEGTSIAEPALFEAYRNMSYEAGPLFVEEHLKRLQAARIQPHFMVGQIGKLESIERLIRRGIYKGPLMVNWVQLGGGSEGPNPRNMLEMINRLPDNAVFTVESFMRYVHPLTTMAIAMGCHVRCGIEDTLWGRKGERMTSVQQVERLVNMSRSLYREVATGDEARRIYRIGEWYDSTDETLMKVGYLPNRKSGVLGQPSWVA</sequence>
<protein>
    <submittedName>
        <fullName evidence="5">PF05853 family protein</fullName>
    </submittedName>
</protein>
<dbReference type="OrthoDB" id="6922611at2"/>
<evidence type="ECO:0000313" key="6">
    <source>
        <dbReference type="Proteomes" id="UP000054770"/>
    </source>
</evidence>
<name>A0A158KVC4_9BURK</name>
<keyword evidence="4" id="KW-0862">Zinc</keyword>
<comment type="caution">
    <text evidence="5">The sequence shown here is derived from an EMBL/GenBank/DDBJ whole genome shotgun (WGS) entry which is preliminary data.</text>
</comment>
<dbReference type="GO" id="GO:0046872">
    <property type="term" value="F:metal ion binding"/>
    <property type="evidence" value="ECO:0007669"/>
    <property type="project" value="UniProtKB-KW"/>
</dbReference>
<dbReference type="Pfam" id="PF05853">
    <property type="entry name" value="BKACE"/>
    <property type="match status" value="1"/>
</dbReference>
<dbReference type="GO" id="GO:0043720">
    <property type="term" value="F:3-keto-5-aminohexanoate cleavage activity"/>
    <property type="evidence" value="ECO:0007669"/>
    <property type="project" value="InterPro"/>
</dbReference>
<dbReference type="InterPro" id="IPR013785">
    <property type="entry name" value="Aldolase_TIM"/>
</dbReference>
<keyword evidence="3" id="KW-0479">Metal-binding</keyword>
<dbReference type="EMBL" id="FCON02000166">
    <property type="protein sequence ID" value="SAL84673.1"/>
    <property type="molecule type" value="Genomic_DNA"/>
</dbReference>
<dbReference type="PANTHER" id="PTHR37418:SF2">
    <property type="entry name" value="3-KETO-5-AMINOHEXANOATE CLEAVAGE ENZYME"/>
    <property type="match status" value="1"/>
</dbReference>
<reference evidence="5" key="1">
    <citation type="submission" date="2016-01" db="EMBL/GenBank/DDBJ databases">
        <authorList>
            <person name="Peeters C."/>
        </authorList>
    </citation>
    <scope>NUCLEOTIDE SEQUENCE [LARGE SCALE GENOMIC DNA]</scope>
    <source>
        <strain evidence="5">LMG 22940</strain>
    </source>
</reference>
<keyword evidence="2" id="KW-0808">Transferase</keyword>
<gene>
    <name evidence="5" type="ORF">AWB68_07396</name>
</gene>
<dbReference type="PANTHER" id="PTHR37418">
    <property type="entry name" value="3-KETO-5-AMINOHEXANOATE CLEAVAGE ENZYME-RELATED"/>
    <property type="match status" value="1"/>
</dbReference>
<evidence type="ECO:0000256" key="4">
    <source>
        <dbReference type="ARBA" id="ARBA00022833"/>
    </source>
</evidence>
<dbReference type="AlphaFoldDB" id="A0A158KVC4"/>
<evidence type="ECO:0000256" key="2">
    <source>
        <dbReference type="ARBA" id="ARBA00022679"/>
    </source>
</evidence>
<comment type="cofactor">
    <cofactor evidence="1">
        <name>Zn(2+)</name>
        <dbReference type="ChEBI" id="CHEBI:29105"/>
    </cofactor>
</comment>
<evidence type="ECO:0000256" key="1">
    <source>
        <dbReference type="ARBA" id="ARBA00001947"/>
    </source>
</evidence>
<dbReference type="Gene3D" id="3.20.20.70">
    <property type="entry name" value="Aldolase class I"/>
    <property type="match status" value="1"/>
</dbReference>
<proteinExistence type="predicted"/>
<dbReference type="RefSeq" id="WP_087649220.1">
    <property type="nucleotide sequence ID" value="NZ_FCON02000166.1"/>
</dbReference>
<organism evidence="5 6">
    <name type="scientific">Caballeronia choica</name>
    <dbReference type="NCBI Taxonomy" id="326476"/>
    <lineage>
        <taxon>Bacteria</taxon>
        <taxon>Pseudomonadati</taxon>
        <taxon>Pseudomonadota</taxon>
        <taxon>Betaproteobacteria</taxon>
        <taxon>Burkholderiales</taxon>
        <taxon>Burkholderiaceae</taxon>
        <taxon>Caballeronia</taxon>
    </lineage>
</organism>